<evidence type="ECO:0000256" key="1">
    <source>
        <dbReference type="ARBA" id="ARBA00005753"/>
    </source>
</evidence>
<feature type="domain" description="Cyclic nucleotide-binding" evidence="8">
    <location>
        <begin position="276"/>
        <end position="397"/>
    </location>
</feature>
<dbReference type="PANTHER" id="PTHR11635">
    <property type="entry name" value="CAMP-DEPENDENT PROTEIN KINASE REGULATORY CHAIN"/>
    <property type="match status" value="1"/>
</dbReference>
<keyword evidence="5" id="KW-0547">Nucleotide-binding</keyword>
<dbReference type="CDD" id="cd00038">
    <property type="entry name" value="CAP_ED"/>
    <property type="match status" value="2"/>
</dbReference>
<organism evidence="9 10">
    <name type="scientific">Ailuropoda melanoleuca</name>
    <name type="common">Giant panda</name>
    <dbReference type="NCBI Taxonomy" id="9646"/>
    <lineage>
        <taxon>Eukaryota</taxon>
        <taxon>Metazoa</taxon>
        <taxon>Chordata</taxon>
        <taxon>Craniata</taxon>
        <taxon>Vertebrata</taxon>
        <taxon>Euteleostomi</taxon>
        <taxon>Mammalia</taxon>
        <taxon>Eutheria</taxon>
        <taxon>Laurasiatheria</taxon>
        <taxon>Carnivora</taxon>
        <taxon>Caniformia</taxon>
        <taxon>Ursidae</taxon>
        <taxon>Ailuropoda</taxon>
    </lineage>
</organism>
<dbReference type="PANTHER" id="PTHR11635:SF126">
    <property type="entry name" value="CAMP-DEPENDENT PROTEIN KINASE TYPE I-BETA REGULATORY SUBUNIT"/>
    <property type="match status" value="1"/>
</dbReference>
<dbReference type="GO" id="GO:0030552">
    <property type="term" value="F:cAMP binding"/>
    <property type="evidence" value="ECO:0007669"/>
    <property type="project" value="UniProtKB-KW"/>
</dbReference>
<comment type="similarity">
    <text evidence="1">Belongs to the cAMP-dependent kinase regulatory chain family.</text>
</comment>
<dbReference type="Gene3D" id="2.60.120.10">
    <property type="entry name" value="Jelly Rolls"/>
    <property type="match status" value="2"/>
</dbReference>
<dbReference type="GeneID" id="100472973"/>
<dbReference type="FunFam" id="2.60.120.10:FF:000013">
    <property type="entry name" value="cAMP-dependent protein kinase type I regulatory subunit"/>
    <property type="match status" value="1"/>
</dbReference>
<evidence type="ECO:0000313" key="9">
    <source>
        <dbReference type="Ensembl" id="ENSAMEP00000021431.1"/>
    </source>
</evidence>
<feature type="region of interest" description="Disordered" evidence="7">
    <location>
        <begin position="92"/>
        <end position="117"/>
    </location>
</feature>
<reference evidence="9" key="3">
    <citation type="submission" date="2025-09" db="UniProtKB">
        <authorList>
            <consortium name="Ensembl"/>
        </authorList>
    </citation>
    <scope>IDENTIFICATION</scope>
</reference>
<proteinExistence type="inferred from homology"/>
<dbReference type="AlphaFoldDB" id="A0A7N5J853"/>
<name>A0A7N5J853_AILME</name>
<dbReference type="GO" id="GO:0034236">
    <property type="term" value="F:protein kinase A catalytic subunit binding"/>
    <property type="evidence" value="ECO:0007669"/>
    <property type="project" value="TreeGrafter"/>
</dbReference>
<evidence type="ECO:0000259" key="8">
    <source>
        <dbReference type="PROSITE" id="PS50042"/>
    </source>
</evidence>
<dbReference type="PROSITE" id="PS50042">
    <property type="entry name" value="CNMP_BINDING_3"/>
    <property type="match status" value="2"/>
</dbReference>
<dbReference type="PRINTS" id="PR00103">
    <property type="entry name" value="CAMPKINASE"/>
</dbReference>
<dbReference type="InterPro" id="IPR018488">
    <property type="entry name" value="cNMP-bd_CS"/>
</dbReference>
<dbReference type="InterPro" id="IPR018490">
    <property type="entry name" value="cNMP-bd_dom_sf"/>
</dbReference>
<dbReference type="GO" id="GO:0005952">
    <property type="term" value="C:cAMP-dependent protein kinase complex"/>
    <property type="evidence" value="ECO:0007669"/>
    <property type="project" value="InterPro"/>
</dbReference>
<dbReference type="Pfam" id="PF00027">
    <property type="entry name" value="cNMP_binding"/>
    <property type="match status" value="2"/>
</dbReference>
<dbReference type="GO" id="GO:0005829">
    <property type="term" value="C:cytosol"/>
    <property type="evidence" value="ECO:0007669"/>
    <property type="project" value="TreeGrafter"/>
</dbReference>
<evidence type="ECO:0000256" key="4">
    <source>
        <dbReference type="ARBA" id="ARBA00022737"/>
    </source>
</evidence>
<dbReference type="FunFam" id="2.60.120.10:FF:000006">
    <property type="entry name" value="cAMP-dependent protein kinase type I-alpha regulatory subunit"/>
    <property type="match status" value="1"/>
</dbReference>
<dbReference type="CTD" id="5575"/>
<dbReference type="GO" id="GO:0004862">
    <property type="term" value="F:cAMP-dependent protein kinase inhibitor activity"/>
    <property type="evidence" value="ECO:0007669"/>
    <property type="project" value="TreeGrafter"/>
</dbReference>
<feature type="region of interest" description="Disordered" evidence="7">
    <location>
        <begin position="1"/>
        <end position="37"/>
    </location>
</feature>
<dbReference type="SUPFAM" id="SSF51206">
    <property type="entry name" value="cAMP-binding domain-like"/>
    <property type="match status" value="2"/>
</dbReference>
<keyword evidence="10" id="KW-1185">Reference proteome</keyword>
<reference evidence="9" key="2">
    <citation type="submission" date="2025-08" db="UniProtKB">
        <authorList>
            <consortium name="Ensembl"/>
        </authorList>
    </citation>
    <scope>IDENTIFICATION</scope>
</reference>
<evidence type="ECO:0000256" key="2">
    <source>
        <dbReference type="ARBA" id="ARBA00022553"/>
    </source>
</evidence>
<evidence type="ECO:0000256" key="3">
    <source>
        <dbReference type="ARBA" id="ARBA00022566"/>
    </source>
</evidence>
<evidence type="ECO:0000256" key="7">
    <source>
        <dbReference type="SAM" id="MobiDB-lite"/>
    </source>
</evidence>
<dbReference type="Ensembl" id="ENSAMET00000036083.1">
    <property type="protein sequence ID" value="ENSAMEP00000021431.1"/>
    <property type="gene ID" value="ENSAMEG00000002978.2"/>
</dbReference>
<dbReference type="PROSITE" id="PS00888">
    <property type="entry name" value="CNMP_BINDING_1"/>
    <property type="match status" value="2"/>
</dbReference>
<keyword evidence="4" id="KW-0677">Repeat</keyword>
<dbReference type="Proteomes" id="UP000008912">
    <property type="component" value="Unassembled WGS sequence"/>
</dbReference>
<gene>
    <name evidence="9" type="primary">PRKAR1B</name>
</gene>
<keyword evidence="3" id="KW-0116">cAMP-binding</keyword>
<dbReference type="InterPro" id="IPR000595">
    <property type="entry name" value="cNMP-bd_dom"/>
</dbReference>
<keyword evidence="6" id="KW-0114">cAMP</keyword>
<keyword evidence="2" id="KW-0597">Phosphoprotein</keyword>
<reference evidence="9 10" key="1">
    <citation type="journal article" date="2010" name="Nature">
        <title>The sequence and de novo assembly of the giant panda genome.</title>
        <authorList>
            <person name="Li R."/>
            <person name="Fan W."/>
            <person name="Tian G."/>
            <person name="Zhu H."/>
            <person name="He L."/>
            <person name="Cai J."/>
            <person name="Huang Q."/>
            <person name="Cai Q."/>
            <person name="Li B."/>
            <person name="Bai Y."/>
            <person name="Zhang Z."/>
            <person name="Zhang Y."/>
            <person name="Wang W."/>
            <person name="Li J."/>
            <person name="Wei F."/>
            <person name="Li H."/>
            <person name="Jian M."/>
            <person name="Li J."/>
            <person name="Zhang Z."/>
            <person name="Nielsen R."/>
            <person name="Li D."/>
            <person name="Gu W."/>
            <person name="Yang Z."/>
            <person name="Xuan Z."/>
            <person name="Ryder O.A."/>
            <person name="Leung F.C."/>
            <person name="Zhou Y."/>
            <person name="Cao J."/>
            <person name="Sun X."/>
            <person name="Fu Y."/>
            <person name="Fang X."/>
            <person name="Guo X."/>
            <person name="Wang B."/>
            <person name="Hou R."/>
            <person name="Shen F."/>
            <person name="Mu B."/>
            <person name="Ni P."/>
            <person name="Lin R."/>
            <person name="Qian W."/>
            <person name="Wang G."/>
            <person name="Yu C."/>
            <person name="Nie W."/>
            <person name="Wang J."/>
            <person name="Wu Z."/>
            <person name="Liang H."/>
            <person name="Min J."/>
            <person name="Wu Q."/>
            <person name="Cheng S."/>
            <person name="Ruan J."/>
            <person name="Wang M."/>
            <person name="Shi Z."/>
            <person name="Wen M."/>
            <person name="Liu B."/>
            <person name="Ren X."/>
            <person name="Zheng H."/>
            <person name="Dong D."/>
            <person name="Cook K."/>
            <person name="Shan G."/>
            <person name="Zhang H."/>
            <person name="Kosiol C."/>
            <person name="Xie X."/>
            <person name="Lu Z."/>
            <person name="Zheng H."/>
            <person name="Li Y."/>
            <person name="Steiner C.C."/>
            <person name="Lam T.T."/>
            <person name="Lin S."/>
            <person name="Zhang Q."/>
            <person name="Li G."/>
            <person name="Tian J."/>
            <person name="Gong T."/>
            <person name="Liu H."/>
            <person name="Zhang D."/>
            <person name="Fang L."/>
            <person name="Ye C."/>
            <person name="Zhang J."/>
            <person name="Hu W."/>
            <person name="Xu A."/>
            <person name="Ren Y."/>
            <person name="Zhang G."/>
            <person name="Bruford M.W."/>
            <person name="Li Q."/>
            <person name="Ma L."/>
            <person name="Guo Y."/>
            <person name="An N."/>
            <person name="Hu Y."/>
            <person name="Zheng Y."/>
            <person name="Shi Y."/>
            <person name="Li Z."/>
            <person name="Liu Q."/>
            <person name="Chen Y."/>
            <person name="Zhao J."/>
            <person name="Qu N."/>
            <person name="Zhao S."/>
            <person name="Tian F."/>
            <person name="Wang X."/>
            <person name="Wang H."/>
            <person name="Xu L."/>
            <person name="Liu X."/>
            <person name="Vinar T."/>
            <person name="Wang Y."/>
            <person name="Lam T.W."/>
            <person name="Yiu S.M."/>
            <person name="Liu S."/>
            <person name="Zhang H."/>
            <person name="Li D."/>
            <person name="Huang Y."/>
            <person name="Wang X."/>
            <person name="Yang G."/>
            <person name="Jiang Z."/>
            <person name="Wang J."/>
            <person name="Qin N."/>
            <person name="Li L."/>
            <person name="Li J."/>
            <person name="Bolund L."/>
            <person name="Kristiansen K."/>
            <person name="Wong G.K."/>
            <person name="Olson M."/>
            <person name="Zhang X."/>
            <person name="Li S."/>
            <person name="Yang H."/>
            <person name="Wang J."/>
            <person name="Wang J."/>
        </authorList>
    </citation>
    <scope>NUCLEOTIDE SEQUENCE [LARGE SCALE GENOMIC DNA]</scope>
</reference>
<evidence type="ECO:0000313" key="10">
    <source>
        <dbReference type="Proteomes" id="UP000008912"/>
    </source>
</evidence>
<feature type="domain" description="Cyclic nucleotide-binding" evidence="8">
    <location>
        <begin position="158"/>
        <end position="273"/>
    </location>
</feature>
<dbReference type="GeneTree" id="ENSGT00940000157513"/>
<evidence type="ECO:0000256" key="5">
    <source>
        <dbReference type="ARBA" id="ARBA00022741"/>
    </source>
</evidence>
<dbReference type="OrthoDB" id="417078at2759"/>
<sequence length="402" mass="45040">MSLDRHRPAEMAQVSGCCPGRPSAATSPQASKTPLCRGNDLKERQHAGSWCARWGQSVARSHGSRAVLPLHSERWNEFVVLPTCEENRQLLTQQRSDSHDEEVSPTPPNPVVKARRRRGGVSAEVYTEEDAVSYVRKVIPKDYKTMTALAKAISKNVLFAHLDDNERSDIFDAMFPVTHIAGETVIQQGDEGDNFYVIDQGEVDVYVNGEWVTSISEGGSFGELALIYGTPRAATVKAKTDLKLWGIDRDSYRRILMGSTLRKRKMYEEFLSKVSILESLEKWEHLTVADALEPVQFEDGEKIVVQGEPGDDFFIITEGTASVLQRRSPNEEYVEVGRLGPSDYFGEIALLLNRPRAATVVARGPLKCVKLDRPRFERVLGPCSEILKRNIQRYNSFISLTV</sequence>
<protein>
    <submittedName>
        <fullName evidence="9">Protein kinase cAMP-dependent type I regulatory subunit beta</fullName>
    </submittedName>
</protein>
<accession>A0A7N5J853</accession>
<dbReference type="RefSeq" id="XP_034525524.1">
    <property type="nucleotide sequence ID" value="XM_034669633.1"/>
</dbReference>
<evidence type="ECO:0000256" key="6">
    <source>
        <dbReference type="ARBA" id="ARBA00023149"/>
    </source>
</evidence>
<dbReference type="SMART" id="SM00100">
    <property type="entry name" value="cNMP"/>
    <property type="match status" value="2"/>
</dbReference>
<dbReference type="InterPro" id="IPR050503">
    <property type="entry name" value="cAMP-dep_PK_reg_su-like"/>
</dbReference>
<dbReference type="InterPro" id="IPR014710">
    <property type="entry name" value="RmlC-like_jellyroll"/>
</dbReference>
<dbReference type="PROSITE" id="PS00889">
    <property type="entry name" value="CNMP_BINDING_2"/>
    <property type="match status" value="2"/>
</dbReference>